<dbReference type="InterPro" id="IPR011576">
    <property type="entry name" value="Pyridox_Oxase_N"/>
</dbReference>
<name>A0ABW7AS76_9ACTN</name>
<keyword evidence="4" id="KW-1185">Reference proteome</keyword>
<dbReference type="SUPFAM" id="SSF50475">
    <property type="entry name" value="FMN-binding split barrel"/>
    <property type="match status" value="1"/>
</dbReference>
<dbReference type="InterPro" id="IPR052019">
    <property type="entry name" value="F420H2_bilvrd_red/Heme_oxyg"/>
</dbReference>
<accession>A0ABW7AS76</accession>
<proteinExistence type="predicted"/>
<protein>
    <submittedName>
        <fullName evidence="3">TIGR03668 family PPOX class F420-dependent oxidoreductase</fullName>
    </submittedName>
</protein>
<dbReference type="InterPro" id="IPR012349">
    <property type="entry name" value="Split_barrel_FMN-bd"/>
</dbReference>
<dbReference type="RefSeq" id="WP_393175137.1">
    <property type="nucleotide sequence ID" value="NZ_JBICRM010000041.1"/>
</dbReference>
<dbReference type="Pfam" id="PF01243">
    <property type="entry name" value="PNPOx_N"/>
    <property type="match status" value="1"/>
</dbReference>
<evidence type="ECO:0000259" key="2">
    <source>
        <dbReference type="Pfam" id="PF01243"/>
    </source>
</evidence>
<dbReference type="Gene3D" id="2.30.110.10">
    <property type="entry name" value="Electron Transport, Fmn-binding Protein, Chain A"/>
    <property type="match status" value="1"/>
</dbReference>
<feature type="domain" description="Pyridoxamine 5'-phosphate oxidase N-terminal" evidence="2">
    <location>
        <begin position="5"/>
        <end position="133"/>
    </location>
</feature>
<reference evidence="3 4" key="1">
    <citation type="submission" date="2024-10" db="EMBL/GenBank/DDBJ databases">
        <authorList>
            <person name="Topkara A.R."/>
            <person name="Saygin H."/>
        </authorList>
    </citation>
    <scope>NUCLEOTIDE SEQUENCE [LARGE SCALE GENOMIC DNA]</scope>
    <source>
        <strain evidence="3 4">M3C6</strain>
    </source>
</reference>
<dbReference type="PANTHER" id="PTHR35176">
    <property type="entry name" value="HEME OXYGENASE HI_0854-RELATED"/>
    <property type="match status" value="1"/>
</dbReference>
<comment type="caution">
    <text evidence="3">The sequence shown here is derived from an EMBL/GenBank/DDBJ whole genome shotgun (WGS) entry which is preliminary data.</text>
</comment>
<dbReference type="EMBL" id="JBICRM010000041">
    <property type="protein sequence ID" value="MFG1709888.1"/>
    <property type="molecule type" value="Genomic_DNA"/>
</dbReference>
<evidence type="ECO:0000313" key="3">
    <source>
        <dbReference type="EMBL" id="MFG1709888.1"/>
    </source>
</evidence>
<dbReference type="PANTHER" id="PTHR35176:SF2">
    <property type="entry name" value="F420H(2)-DEPENDENT REDUCTASE RV1155"/>
    <property type="match status" value="1"/>
</dbReference>
<evidence type="ECO:0000313" key="4">
    <source>
        <dbReference type="Proteomes" id="UP001603978"/>
    </source>
</evidence>
<dbReference type="InterPro" id="IPR019967">
    <property type="entry name" value="F420-dep_enz_PPOX_Rv0121"/>
</dbReference>
<evidence type="ECO:0000256" key="1">
    <source>
        <dbReference type="ARBA" id="ARBA00023002"/>
    </source>
</evidence>
<organism evidence="3 4">
    <name type="scientific">Nonomuraea marmarensis</name>
    <dbReference type="NCBI Taxonomy" id="3351344"/>
    <lineage>
        <taxon>Bacteria</taxon>
        <taxon>Bacillati</taxon>
        <taxon>Actinomycetota</taxon>
        <taxon>Actinomycetes</taxon>
        <taxon>Streptosporangiales</taxon>
        <taxon>Streptosporangiaceae</taxon>
        <taxon>Nonomuraea</taxon>
    </lineage>
</organism>
<gene>
    <name evidence="3" type="ORF">ACFLIM_42665</name>
</gene>
<sequence>MDTTQLRTKFGEARVARLATVDAGGTPHLVPVTFAVQGDVIVTAVDHKPKKTTNLQRLRNIRHNPRVSILVDHYDDDWTQLWWVRGDGTAVVHDDGPAREDAISALTRKYRQYQQHTPEGPAIVITISRWSGWAYEG</sequence>
<keyword evidence="1" id="KW-0560">Oxidoreductase</keyword>
<dbReference type="NCBIfam" id="TIGR03668">
    <property type="entry name" value="Rv0121_F420"/>
    <property type="match status" value="1"/>
</dbReference>
<dbReference type="Proteomes" id="UP001603978">
    <property type="component" value="Unassembled WGS sequence"/>
</dbReference>